<reference evidence="1" key="1">
    <citation type="journal article" date="2019" name="Sci. Rep.">
        <title>Draft genome of Tanacetum cinerariifolium, the natural source of mosquito coil.</title>
        <authorList>
            <person name="Yamashiro T."/>
            <person name="Shiraishi A."/>
            <person name="Satake H."/>
            <person name="Nakayama K."/>
        </authorList>
    </citation>
    <scope>NUCLEOTIDE SEQUENCE</scope>
</reference>
<protein>
    <recommendedName>
        <fullName evidence="2">Reverse transcriptase domain-containing protein</fullName>
    </recommendedName>
</protein>
<organism evidence="1">
    <name type="scientific">Tanacetum cinerariifolium</name>
    <name type="common">Dalmatian daisy</name>
    <name type="synonym">Chrysanthemum cinerariifolium</name>
    <dbReference type="NCBI Taxonomy" id="118510"/>
    <lineage>
        <taxon>Eukaryota</taxon>
        <taxon>Viridiplantae</taxon>
        <taxon>Streptophyta</taxon>
        <taxon>Embryophyta</taxon>
        <taxon>Tracheophyta</taxon>
        <taxon>Spermatophyta</taxon>
        <taxon>Magnoliopsida</taxon>
        <taxon>eudicotyledons</taxon>
        <taxon>Gunneridae</taxon>
        <taxon>Pentapetalae</taxon>
        <taxon>asterids</taxon>
        <taxon>campanulids</taxon>
        <taxon>Asterales</taxon>
        <taxon>Asteraceae</taxon>
        <taxon>Asteroideae</taxon>
        <taxon>Anthemideae</taxon>
        <taxon>Anthemidinae</taxon>
        <taxon>Tanacetum</taxon>
    </lineage>
</organism>
<accession>A0A699W1G8</accession>
<evidence type="ECO:0000313" key="1">
    <source>
        <dbReference type="EMBL" id="GFD41752.1"/>
    </source>
</evidence>
<sequence>DPDQALKPLFPSPIHVEDSDSFLEKSDASLSLHEYETFIDHTEEMNSGITTTHVDYSLPKYNSFLFEIEPDQGKLTSIVMKDNLAEP</sequence>
<feature type="non-terminal residue" evidence="1">
    <location>
        <position position="1"/>
    </location>
</feature>
<proteinExistence type="predicted"/>
<name>A0A699W1G8_TANCI</name>
<comment type="caution">
    <text evidence="1">The sequence shown here is derived from an EMBL/GenBank/DDBJ whole genome shotgun (WGS) entry which is preliminary data.</text>
</comment>
<evidence type="ECO:0008006" key="2">
    <source>
        <dbReference type="Google" id="ProtNLM"/>
    </source>
</evidence>
<gene>
    <name evidence="1" type="ORF">Tci_913721</name>
</gene>
<dbReference type="AlphaFoldDB" id="A0A699W1G8"/>
<dbReference type="EMBL" id="BKCJ011558956">
    <property type="protein sequence ID" value="GFD41752.1"/>
    <property type="molecule type" value="Genomic_DNA"/>
</dbReference>